<dbReference type="Pfam" id="PF10342">
    <property type="entry name" value="Kre9_KNH"/>
    <property type="match status" value="1"/>
</dbReference>
<comment type="caution">
    <text evidence="5">The sequence shown here is derived from an EMBL/GenBank/DDBJ whole genome shotgun (WGS) entry which is preliminary data.</text>
</comment>
<dbReference type="InterPro" id="IPR018466">
    <property type="entry name" value="Kre9/Knh1-like_N"/>
</dbReference>
<evidence type="ECO:0000256" key="1">
    <source>
        <dbReference type="ARBA" id="ARBA00022729"/>
    </source>
</evidence>
<feature type="chain" id="PRO_5035790947" description="Yeast cell wall synthesis Kre9/Knh1-like N-terminal domain-containing protein" evidence="3">
    <location>
        <begin position="22"/>
        <end position="254"/>
    </location>
</feature>
<sequence length="254" mass="26328">MLALHAITTLLTTAFWMGVQASPLSRRDVIAPKITSPDANTVWTVGSVVTVTWDTSNFPPDSQITNPIGKVILGFDENDSLNLDFNNPLAQDFKLRDGSVQLTVPDVPPRDDYLIVLFGDSGNTSPAFVITRIASGTSASASRSASSSTLITTPIPITGSTVTGGILTDTRTQSLPTISDFSSAPALTATSPASTTASLPISPASSSESSSTTSATADSANATTTSAAWSVHRSGLSFKALSACMASMVVYMML</sequence>
<evidence type="ECO:0000256" key="3">
    <source>
        <dbReference type="SAM" id="SignalP"/>
    </source>
</evidence>
<name>A0A8S0X6T6_CYCAE</name>
<gene>
    <name evidence="5" type="ORF">AAE3_LOCUS11371</name>
</gene>
<feature type="region of interest" description="Disordered" evidence="2">
    <location>
        <begin position="188"/>
        <end position="217"/>
    </location>
</feature>
<evidence type="ECO:0000259" key="4">
    <source>
        <dbReference type="Pfam" id="PF10342"/>
    </source>
</evidence>
<organism evidence="5 6">
    <name type="scientific">Cyclocybe aegerita</name>
    <name type="common">Black poplar mushroom</name>
    <name type="synonym">Agrocybe aegerita</name>
    <dbReference type="NCBI Taxonomy" id="1973307"/>
    <lineage>
        <taxon>Eukaryota</taxon>
        <taxon>Fungi</taxon>
        <taxon>Dikarya</taxon>
        <taxon>Basidiomycota</taxon>
        <taxon>Agaricomycotina</taxon>
        <taxon>Agaricomycetes</taxon>
        <taxon>Agaricomycetidae</taxon>
        <taxon>Agaricales</taxon>
        <taxon>Agaricineae</taxon>
        <taxon>Bolbitiaceae</taxon>
        <taxon>Cyclocybe</taxon>
    </lineage>
</organism>
<evidence type="ECO:0000313" key="6">
    <source>
        <dbReference type="Proteomes" id="UP000467700"/>
    </source>
</evidence>
<evidence type="ECO:0000313" key="5">
    <source>
        <dbReference type="EMBL" id="CAA7269102.1"/>
    </source>
</evidence>
<reference evidence="5 6" key="1">
    <citation type="submission" date="2020-01" db="EMBL/GenBank/DDBJ databases">
        <authorList>
            <person name="Gupta K D."/>
        </authorList>
    </citation>
    <scope>NUCLEOTIDE SEQUENCE [LARGE SCALE GENOMIC DNA]</scope>
</reference>
<keyword evidence="1 3" id="KW-0732">Signal</keyword>
<feature type="signal peptide" evidence="3">
    <location>
        <begin position="1"/>
        <end position="21"/>
    </location>
</feature>
<protein>
    <recommendedName>
        <fullName evidence="4">Yeast cell wall synthesis Kre9/Knh1-like N-terminal domain-containing protein</fullName>
    </recommendedName>
</protein>
<dbReference type="Proteomes" id="UP000467700">
    <property type="component" value="Unassembled WGS sequence"/>
</dbReference>
<proteinExistence type="predicted"/>
<keyword evidence="6" id="KW-1185">Reference proteome</keyword>
<dbReference type="AlphaFoldDB" id="A0A8S0X6T6"/>
<dbReference type="EMBL" id="CACVBS010000074">
    <property type="protein sequence ID" value="CAA7269102.1"/>
    <property type="molecule type" value="Genomic_DNA"/>
</dbReference>
<evidence type="ECO:0000256" key="2">
    <source>
        <dbReference type="SAM" id="MobiDB-lite"/>
    </source>
</evidence>
<feature type="domain" description="Yeast cell wall synthesis Kre9/Knh1-like N-terminal" evidence="4">
    <location>
        <begin position="36"/>
        <end position="122"/>
    </location>
</feature>
<accession>A0A8S0X6T6</accession>
<dbReference type="OrthoDB" id="3199367at2759"/>